<evidence type="ECO:0000256" key="5">
    <source>
        <dbReference type="ARBA" id="ARBA00022553"/>
    </source>
</evidence>
<dbReference type="PANTHER" id="PTHR45528:SF1">
    <property type="entry name" value="SENSOR HISTIDINE KINASE CPXA"/>
    <property type="match status" value="1"/>
</dbReference>
<dbReference type="Gene3D" id="1.10.287.130">
    <property type="match status" value="1"/>
</dbReference>
<protein>
    <recommendedName>
        <fullName evidence="3">histidine kinase</fullName>
        <ecNumber evidence="3">2.7.13.3</ecNumber>
    </recommendedName>
</protein>
<dbReference type="SMART" id="SM00388">
    <property type="entry name" value="HisKA"/>
    <property type="match status" value="1"/>
</dbReference>
<evidence type="ECO:0000256" key="9">
    <source>
        <dbReference type="ARBA" id="ARBA00022777"/>
    </source>
</evidence>
<evidence type="ECO:0000256" key="11">
    <source>
        <dbReference type="ARBA" id="ARBA00022989"/>
    </source>
</evidence>
<keyword evidence="13 14" id="KW-0472">Membrane</keyword>
<gene>
    <name evidence="16" type="primary">vanS</name>
    <name evidence="17" type="ORF">EDD74_11212</name>
    <name evidence="16" type="ORF">FAEUMB_20870</name>
</gene>
<keyword evidence="19" id="KW-1185">Reference proteome</keyword>
<dbReference type="Proteomes" id="UP000702954">
    <property type="component" value="Unassembled WGS sequence"/>
</dbReference>
<comment type="caution">
    <text evidence="17">The sequence shown here is derived from an EMBL/GenBank/DDBJ whole genome shotgun (WGS) entry which is preliminary data.</text>
</comment>
<evidence type="ECO:0000313" key="18">
    <source>
        <dbReference type="Proteomes" id="UP000294613"/>
    </source>
</evidence>
<evidence type="ECO:0000256" key="10">
    <source>
        <dbReference type="ARBA" id="ARBA00022840"/>
    </source>
</evidence>
<evidence type="ECO:0000313" key="17">
    <source>
        <dbReference type="EMBL" id="TCS67975.1"/>
    </source>
</evidence>
<keyword evidence="4" id="KW-1003">Cell membrane</keyword>
<dbReference type="FunFam" id="3.30.565.10:FF:000013">
    <property type="entry name" value="Two-component sensor histidine kinase"/>
    <property type="match status" value="1"/>
</dbReference>
<dbReference type="InterPro" id="IPR036890">
    <property type="entry name" value="HATPase_C_sf"/>
</dbReference>
<evidence type="ECO:0000256" key="2">
    <source>
        <dbReference type="ARBA" id="ARBA00004651"/>
    </source>
</evidence>
<evidence type="ECO:0000256" key="8">
    <source>
        <dbReference type="ARBA" id="ARBA00022741"/>
    </source>
</evidence>
<dbReference type="InterPro" id="IPR004358">
    <property type="entry name" value="Sig_transdc_His_kin-like_C"/>
</dbReference>
<evidence type="ECO:0000256" key="14">
    <source>
        <dbReference type="SAM" id="Phobius"/>
    </source>
</evidence>
<dbReference type="Gene3D" id="3.30.565.10">
    <property type="entry name" value="Histidine kinase-like ATPase, C-terminal domain"/>
    <property type="match status" value="1"/>
</dbReference>
<dbReference type="EMBL" id="BHEO01000008">
    <property type="protein sequence ID" value="GBU05546.1"/>
    <property type="molecule type" value="Genomic_DNA"/>
</dbReference>
<dbReference type="InterPro" id="IPR036097">
    <property type="entry name" value="HisK_dim/P_sf"/>
</dbReference>
<dbReference type="InterPro" id="IPR003661">
    <property type="entry name" value="HisK_dim/P_dom"/>
</dbReference>
<dbReference type="PRINTS" id="PR00344">
    <property type="entry name" value="BCTRLSENSOR"/>
</dbReference>
<evidence type="ECO:0000259" key="15">
    <source>
        <dbReference type="PROSITE" id="PS50109"/>
    </source>
</evidence>
<dbReference type="GO" id="GO:0005886">
    <property type="term" value="C:plasma membrane"/>
    <property type="evidence" value="ECO:0007669"/>
    <property type="project" value="UniProtKB-SubCell"/>
</dbReference>
<evidence type="ECO:0000256" key="7">
    <source>
        <dbReference type="ARBA" id="ARBA00022692"/>
    </source>
</evidence>
<dbReference type="SUPFAM" id="SSF55874">
    <property type="entry name" value="ATPase domain of HSP90 chaperone/DNA topoisomerase II/histidine kinase"/>
    <property type="match status" value="1"/>
</dbReference>
<accession>A0A4R3JNA6</accession>
<dbReference type="SUPFAM" id="SSF47384">
    <property type="entry name" value="Homodimeric domain of signal transducing histidine kinase"/>
    <property type="match status" value="1"/>
</dbReference>
<feature type="transmembrane region" description="Helical" evidence="14">
    <location>
        <begin position="9"/>
        <end position="35"/>
    </location>
</feature>
<name>A0A4R3JNA6_9FIRM</name>
<reference evidence="16 19" key="1">
    <citation type="journal article" date="2018" name="Int. J. Syst. Evol. Microbiol.">
        <title>Draft Genome Sequence of Faecalimonas umbilicata JCM 30896T, an Acetate-Producing Bacterium Isolated from Human Feces.</title>
        <authorList>
            <person name="Sakamoto M."/>
            <person name="Ikeyama N."/>
            <person name="Yuki M."/>
            <person name="Ohkuma M."/>
        </authorList>
    </citation>
    <scope>NUCLEOTIDE SEQUENCE [LARGE SCALE GENOMIC DNA]</scope>
    <source>
        <strain evidence="16 19">EGH7</strain>
    </source>
</reference>
<dbReference type="InterPro" id="IPR050398">
    <property type="entry name" value="HssS/ArlS-like"/>
</dbReference>
<dbReference type="Pfam" id="PF02518">
    <property type="entry name" value="HATPase_c"/>
    <property type="match status" value="1"/>
</dbReference>
<dbReference type="PROSITE" id="PS50109">
    <property type="entry name" value="HIS_KIN"/>
    <property type="match status" value="1"/>
</dbReference>
<dbReference type="EC" id="2.7.13.3" evidence="3"/>
<proteinExistence type="predicted"/>
<evidence type="ECO:0000256" key="1">
    <source>
        <dbReference type="ARBA" id="ARBA00000085"/>
    </source>
</evidence>
<dbReference type="GO" id="GO:0000155">
    <property type="term" value="F:phosphorelay sensor kinase activity"/>
    <property type="evidence" value="ECO:0007669"/>
    <property type="project" value="InterPro"/>
</dbReference>
<dbReference type="SMART" id="SM00387">
    <property type="entry name" value="HATPase_c"/>
    <property type="match status" value="1"/>
</dbReference>
<dbReference type="CDD" id="cd00082">
    <property type="entry name" value="HisKA"/>
    <property type="match status" value="1"/>
</dbReference>
<dbReference type="AlphaFoldDB" id="A0A4R3JNA6"/>
<evidence type="ECO:0000256" key="6">
    <source>
        <dbReference type="ARBA" id="ARBA00022679"/>
    </source>
</evidence>
<reference evidence="17 18" key="2">
    <citation type="submission" date="2019-03" db="EMBL/GenBank/DDBJ databases">
        <title>Genomic Encyclopedia of Type Strains, Phase IV (KMG-IV): sequencing the most valuable type-strain genomes for metagenomic binning, comparative biology and taxonomic classification.</title>
        <authorList>
            <person name="Goeker M."/>
        </authorList>
    </citation>
    <scope>NUCLEOTIDE SEQUENCE [LARGE SCALE GENOMIC DNA]</scope>
    <source>
        <strain evidence="17 18">DSM 103426</strain>
    </source>
</reference>
<evidence type="ECO:0000256" key="13">
    <source>
        <dbReference type="ARBA" id="ARBA00023136"/>
    </source>
</evidence>
<comment type="catalytic activity">
    <reaction evidence="1">
        <text>ATP + protein L-histidine = ADP + protein N-phospho-L-histidine.</text>
        <dbReference type="EC" id="2.7.13.3"/>
    </reaction>
</comment>
<keyword evidence="12" id="KW-0902">Two-component regulatory system</keyword>
<dbReference type="InterPro" id="IPR003594">
    <property type="entry name" value="HATPase_dom"/>
</dbReference>
<keyword evidence="11 14" id="KW-1133">Transmembrane helix</keyword>
<sequence length="350" mass="40455">MSSALFKSYILSCMIGTGVIFGSALILVNLIFWILETYVENWYMVYRSLYVWMAAIIIWGIYIVQLTYRLLKKVDGYVDELQDAAEKLFDHNISYIELSSEFGDIAVKINHLKQESEKNARLAKESEQKKSDLVMYLAHDLKTPLSSVIGYLILLREEKQISEEMREKYLSISLEKAEQLENLIDEFFEITRFNRSNITLQYSRINLTRLLEQLIYEFQPMLKEKNLQCNLTAPGDVMLRCDANKVQRVFENILRNAVIYSYSDTEITVRVDVKEESIELCFENRGNTIPSEILEHLFEQFYRLDSSRGTNSGSGLGLAIAKQIVELHGGTITAQSKDENIRFRITLPAS</sequence>
<dbReference type="Proteomes" id="UP000294613">
    <property type="component" value="Unassembled WGS sequence"/>
</dbReference>
<keyword evidence="7 14" id="KW-0812">Transmembrane</keyword>
<evidence type="ECO:0000256" key="3">
    <source>
        <dbReference type="ARBA" id="ARBA00012438"/>
    </source>
</evidence>
<comment type="subcellular location">
    <subcellularLocation>
        <location evidence="2">Cell membrane</location>
        <topology evidence="2">Multi-pass membrane protein</topology>
    </subcellularLocation>
</comment>
<keyword evidence="10" id="KW-0067">ATP-binding</keyword>
<feature type="domain" description="Histidine kinase" evidence="15">
    <location>
        <begin position="136"/>
        <end position="350"/>
    </location>
</feature>
<dbReference type="InterPro" id="IPR005467">
    <property type="entry name" value="His_kinase_dom"/>
</dbReference>
<keyword evidence="6" id="KW-0808">Transferase</keyword>
<evidence type="ECO:0000256" key="12">
    <source>
        <dbReference type="ARBA" id="ARBA00023012"/>
    </source>
</evidence>
<feature type="transmembrane region" description="Helical" evidence="14">
    <location>
        <begin position="47"/>
        <end position="64"/>
    </location>
</feature>
<evidence type="ECO:0000313" key="19">
    <source>
        <dbReference type="Proteomes" id="UP000702954"/>
    </source>
</evidence>
<evidence type="ECO:0000256" key="4">
    <source>
        <dbReference type="ARBA" id="ARBA00022475"/>
    </source>
</evidence>
<keyword evidence="8" id="KW-0547">Nucleotide-binding</keyword>
<dbReference type="GO" id="GO:0005524">
    <property type="term" value="F:ATP binding"/>
    <property type="evidence" value="ECO:0007669"/>
    <property type="project" value="UniProtKB-KW"/>
</dbReference>
<dbReference type="EMBL" id="SLZV01000012">
    <property type="protein sequence ID" value="TCS67975.1"/>
    <property type="molecule type" value="Genomic_DNA"/>
</dbReference>
<organism evidence="17 18">
    <name type="scientific">Faecalimonas umbilicata</name>
    <dbReference type="NCBI Taxonomy" id="1912855"/>
    <lineage>
        <taxon>Bacteria</taxon>
        <taxon>Bacillati</taxon>
        <taxon>Bacillota</taxon>
        <taxon>Clostridia</taxon>
        <taxon>Lachnospirales</taxon>
        <taxon>Lachnospiraceae</taxon>
        <taxon>Faecalimonas</taxon>
    </lineage>
</organism>
<dbReference type="PANTHER" id="PTHR45528">
    <property type="entry name" value="SENSOR HISTIDINE KINASE CPXA"/>
    <property type="match status" value="1"/>
</dbReference>
<dbReference type="Pfam" id="PF00512">
    <property type="entry name" value="HisKA"/>
    <property type="match status" value="1"/>
</dbReference>
<keyword evidence="5" id="KW-0597">Phosphoprotein</keyword>
<evidence type="ECO:0000313" key="16">
    <source>
        <dbReference type="EMBL" id="GBU05546.1"/>
    </source>
</evidence>
<keyword evidence="9 17" id="KW-0418">Kinase</keyword>